<comment type="caution">
    <text evidence="5">The sequence shown here is derived from an EMBL/GenBank/DDBJ whole genome shotgun (WGS) entry which is preliminary data.</text>
</comment>
<dbReference type="InterPro" id="IPR012318">
    <property type="entry name" value="HTH_CRP"/>
</dbReference>
<dbReference type="SUPFAM" id="SSF51206">
    <property type="entry name" value="cAMP-binding domain-like"/>
    <property type="match status" value="1"/>
</dbReference>
<dbReference type="InterPro" id="IPR014710">
    <property type="entry name" value="RmlC-like_jellyroll"/>
</dbReference>
<reference evidence="5" key="1">
    <citation type="submission" date="2022-09" db="EMBL/GenBank/DDBJ databases">
        <title>Intensive care unit water sources are persistently colonized with multi-drug resistant bacteria and are the site of extensive horizontal gene transfer of antibiotic resistance genes.</title>
        <authorList>
            <person name="Diorio-Toth L."/>
        </authorList>
    </citation>
    <scope>NUCLEOTIDE SEQUENCE</scope>
    <source>
        <strain evidence="5">GD03676</strain>
    </source>
</reference>
<dbReference type="PROSITE" id="PS51063">
    <property type="entry name" value="HTH_CRP_2"/>
    <property type="match status" value="1"/>
</dbReference>
<dbReference type="GO" id="GO:0003677">
    <property type="term" value="F:DNA binding"/>
    <property type="evidence" value="ECO:0007669"/>
    <property type="project" value="UniProtKB-KW"/>
</dbReference>
<dbReference type="SUPFAM" id="SSF46785">
    <property type="entry name" value="Winged helix' DNA-binding domain"/>
    <property type="match status" value="1"/>
</dbReference>
<evidence type="ECO:0000313" key="6">
    <source>
        <dbReference type="Proteomes" id="UP001161276"/>
    </source>
</evidence>
<keyword evidence="2" id="KW-0238">DNA-binding</keyword>
<organism evidence="5 6">
    <name type="scientific">Achromobacter marplatensis</name>
    <dbReference type="NCBI Taxonomy" id="470868"/>
    <lineage>
        <taxon>Bacteria</taxon>
        <taxon>Pseudomonadati</taxon>
        <taxon>Pseudomonadota</taxon>
        <taxon>Betaproteobacteria</taxon>
        <taxon>Burkholderiales</taxon>
        <taxon>Alcaligenaceae</taxon>
        <taxon>Achromobacter</taxon>
    </lineage>
</organism>
<dbReference type="RefSeq" id="WP_280026305.1">
    <property type="nucleotide sequence ID" value="NZ_JAOCKG010000002.1"/>
</dbReference>
<protein>
    <submittedName>
        <fullName evidence="5">Crp/Fnr family transcriptional regulator</fullName>
    </submittedName>
</protein>
<keyword evidence="1" id="KW-0805">Transcription regulation</keyword>
<name>A0AA43B002_9BURK</name>
<evidence type="ECO:0000313" key="5">
    <source>
        <dbReference type="EMBL" id="MDH2050315.1"/>
    </source>
</evidence>
<accession>A0AA43B002</accession>
<feature type="domain" description="HTH crp-type" evidence="4">
    <location>
        <begin position="149"/>
        <end position="215"/>
    </location>
</feature>
<dbReference type="InterPro" id="IPR018490">
    <property type="entry name" value="cNMP-bd_dom_sf"/>
</dbReference>
<dbReference type="Proteomes" id="UP001161276">
    <property type="component" value="Unassembled WGS sequence"/>
</dbReference>
<gene>
    <name evidence="5" type="ORF">N5K24_07895</name>
</gene>
<dbReference type="EMBL" id="JAOCKG010000002">
    <property type="protein sequence ID" value="MDH2050315.1"/>
    <property type="molecule type" value="Genomic_DNA"/>
</dbReference>
<keyword evidence="3" id="KW-0804">Transcription</keyword>
<dbReference type="AlphaFoldDB" id="A0AA43B002"/>
<dbReference type="GO" id="GO:0006355">
    <property type="term" value="P:regulation of DNA-templated transcription"/>
    <property type="evidence" value="ECO:0007669"/>
    <property type="project" value="InterPro"/>
</dbReference>
<dbReference type="Gene3D" id="2.60.120.10">
    <property type="entry name" value="Jelly Rolls"/>
    <property type="match status" value="1"/>
</dbReference>
<evidence type="ECO:0000259" key="4">
    <source>
        <dbReference type="PROSITE" id="PS51063"/>
    </source>
</evidence>
<evidence type="ECO:0000256" key="1">
    <source>
        <dbReference type="ARBA" id="ARBA00023015"/>
    </source>
</evidence>
<dbReference type="InterPro" id="IPR036390">
    <property type="entry name" value="WH_DNA-bd_sf"/>
</dbReference>
<evidence type="ECO:0000256" key="3">
    <source>
        <dbReference type="ARBA" id="ARBA00023163"/>
    </source>
</evidence>
<sequence length="240" mass="26404">MPSVQSAHEDVPNRLLDALPGRERDRLLGRFEAVELVFGQCLLQPGGRMGDVYFPTRSYISLILPLARGPSLEVGLIGNEGMWSVDVPLGTDTSQLRAVVQGGGVALRMPADRFRQELGASQALRQLINGYTVVVLQQLAQAAACMHSHLVEGRLARWLLMTQDRAHADHFHLTHEYLAHMLGVRRVGVTVAASALQQRKLIAYHRGDIAVLDRRGLESAACECYAADLLSYARFSCPPK</sequence>
<dbReference type="Pfam" id="PF13545">
    <property type="entry name" value="HTH_Crp_2"/>
    <property type="match status" value="1"/>
</dbReference>
<evidence type="ECO:0000256" key="2">
    <source>
        <dbReference type="ARBA" id="ARBA00023125"/>
    </source>
</evidence>
<proteinExistence type="predicted"/>